<gene>
    <name evidence="5" type="ORF">FKV68_12195</name>
</gene>
<dbReference type="AlphaFoldDB" id="A0A859QHL5"/>
<evidence type="ECO:0000256" key="3">
    <source>
        <dbReference type="ARBA" id="ARBA00023125"/>
    </source>
</evidence>
<dbReference type="SUPFAM" id="SSF46785">
    <property type="entry name" value="Winged helix' DNA-binding domain"/>
    <property type="match status" value="1"/>
</dbReference>
<dbReference type="SUPFAM" id="SSF53850">
    <property type="entry name" value="Periplasmic binding protein-like II"/>
    <property type="match status" value="1"/>
</dbReference>
<evidence type="ECO:0000313" key="6">
    <source>
        <dbReference type="Proteomes" id="UP000510721"/>
    </source>
</evidence>
<name>A0A859QHL5_9HYPH</name>
<dbReference type="GO" id="GO:0003700">
    <property type="term" value="F:DNA-binding transcription factor activity"/>
    <property type="evidence" value="ECO:0007669"/>
    <property type="project" value="InterPro"/>
</dbReference>
<dbReference type="Gene3D" id="1.10.10.10">
    <property type="entry name" value="Winged helix-like DNA-binding domain superfamily/Winged helix DNA-binding domain"/>
    <property type="match status" value="1"/>
</dbReference>
<accession>A0A859QHL5</accession>
<dbReference type="GO" id="GO:0000976">
    <property type="term" value="F:transcription cis-regulatory region binding"/>
    <property type="evidence" value="ECO:0007669"/>
    <property type="project" value="TreeGrafter"/>
</dbReference>
<dbReference type="CDD" id="cd05466">
    <property type="entry name" value="PBP2_LTTR_substrate"/>
    <property type="match status" value="1"/>
</dbReference>
<dbReference type="PRINTS" id="PR00039">
    <property type="entry name" value="HTHLYSR"/>
</dbReference>
<dbReference type="PANTHER" id="PTHR30126">
    <property type="entry name" value="HTH-TYPE TRANSCRIPTIONAL REGULATOR"/>
    <property type="match status" value="1"/>
</dbReference>
<dbReference type="RefSeq" id="WP_180938066.1">
    <property type="nucleotide sequence ID" value="NZ_CP041238.1"/>
</dbReference>
<evidence type="ECO:0000256" key="4">
    <source>
        <dbReference type="ARBA" id="ARBA00023163"/>
    </source>
</evidence>
<dbReference type="InterPro" id="IPR000847">
    <property type="entry name" value="LysR_HTH_N"/>
</dbReference>
<keyword evidence="4" id="KW-0804">Transcription</keyword>
<organism evidence="5 6">
    <name type="scientific">Sinorhizobium mexicanum</name>
    <dbReference type="NCBI Taxonomy" id="375549"/>
    <lineage>
        <taxon>Bacteria</taxon>
        <taxon>Pseudomonadati</taxon>
        <taxon>Pseudomonadota</taxon>
        <taxon>Alphaproteobacteria</taxon>
        <taxon>Hyphomicrobiales</taxon>
        <taxon>Rhizobiaceae</taxon>
        <taxon>Sinorhizobium/Ensifer group</taxon>
        <taxon>Sinorhizobium</taxon>
    </lineage>
</organism>
<dbReference type="Pfam" id="PF00126">
    <property type="entry name" value="HTH_1"/>
    <property type="match status" value="1"/>
</dbReference>
<dbReference type="InterPro" id="IPR036388">
    <property type="entry name" value="WH-like_DNA-bd_sf"/>
</dbReference>
<dbReference type="InterPro" id="IPR036390">
    <property type="entry name" value="WH_DNA-bd_sf"/>
</dbReference>
<keyword evidence="2" id="KW-0805">Transcription regulation</keyword>
<proteinExistence type="inferred from homology"/>
<dbReference type="InterPro" id="IPR005119">
    <property type="entry name" value="LysR_subst-bd"/>
</dbReference>
<dbReference type="PANTHER" id="PTHR30126:SF98">
    <property type="entry name" value="HTH-TYPE TRANSCRIPTIONAL ACTIVATOR BAUR"/>
    <property type="match status" value="1"/>
</dbReference>
<dbReference type="Proteomes" id="UP000510721">
    <property type="component" value="Chromosome"/>
</dbReference>
<dbReference type="EMBL" id="CP041238">
    <property type="protein sequence ID" value="QLL62155.1"/>
    <property type="molecule type" value="Genomic_DNA"/>
</dbReference>
<evidence type="ECO:0000256" key="2">
    <source>
        <dbReference type="ARBA" id="ARBA00023015"/>
    </source>
</evidence>
<keyword evidence="3" id="KW-0238">DNA-binding</keyword>
<evidence type="ECO:0000313" key="5">
    <source>
        <dbReference type="EMBL" id="QLL62155.1"/>
    </source>
</evidence>
<evidence type="ECO:0000256" key="1">
    <source>
        <dbReference type="ARBA" id="ARBA00009437"/>
    </source>
</evidence>
<keyword evidence="6" id="KW-1185">Reference proteome</keyword>
<protein>
    <submittedName>
        <fullName evidence="5">LysR family transcriptional regulator</fullName>
    </submittedName>
</protein>
<dbReference type="KEGG" id="emx:FKV68_12195"/>
<dbReference type="Pfam" id="PF03466">
    <property type="entry name" value="LysR_substrate"/>
    <property type="match status" value="1"/>
</dbReference>
<reference evidence="5 6" key="1">
    <citation type="submission" date="2019-06" db="EMBL/GenBank/DDBJ databases">
        <title>Complete genome sequence of Ensifer mexicanus ITTG R7 isolated from nodules of Acacia angustissima (Mill.) Kuntze.</title>
        <authorList>
            <person name="Rincon-Rosales R."/>
            <person name="Rogel M.A."/>
            <person name="Guerrero G."/>
            <person name="Rincon-Molina C.I."/>
            <person name="Lopez-Lopez A."/>
            <person name="Martinez-Romero E."/>
        </authorList>
    </citation>
    <scope>NUCLEOTIDE SEQUENCE [LARGE SCALE GENOMIC DNA]</scope>
    <source>
        <strain evidence="5 6">ITTG R7</strain>
    </source>
</reference>
<comment type="similarity">
    <text evidence="1">Belongs to the LysR transcriptional regulatory family.</text>
</comment>
<dbReference type="PROSITE" id="PS50931">
    <property type="entry name" value="HTH_LYSR"/>
    <property type="match status" value="1"/>
</dbReference>
<sequence>MQCPISLHLGYTSIRVSLEESVLKRLQPEPRLRDLRFAKNLDWNLLKLFNEIVEAHGITRAAALLNRKQPALSLALKRLEERLGVTLCRRGPTGFELTEEGRILADTCSVFAASVREIPARLSDIKAEVRGHLRVMLVSNLVAPALDQAIETFHQKYPAVELIVEVAAWTDVVNALIQHKVDVGISPSRVMRAELSYLPLFTEVHRPYCGRSHPMFGVEASGPSDLASESFVLTGADEGDELTEFRLQHGLGRHVAGMSNHLEEAKRLAMLGVGICFLPEGYAKPDVDSGRLWPLLAGDGVPRTGIYVVTDPNSPAQISRELFITEIREELKSAA</sequence>
<dbReference type="Gene3D" id="3.40.190.10">
    <property type="entry name" value="Periplasmic binding protein-like II"/>
    <property type="match status" value="2"/>
</dbReference>